<feature type="transmembrane region" description="Helical" evidence="1">
    <location>
        <begin position="16"/>
        <end position="34"/>
    </location>
</feature>
<proteinExistence type="predicted"/>
<dbReference type="Proteomes" id="UP000292702">
    <property type="component" value="Unassembled WGS sequence"/>
</dbReference>
<keyword evidence="1" id="KW-0812">Transmembrane</keyword>
<comment type="caution">
    <text evidence="2">The sequence shown here is derived from an EMBL/GenBank/DDBJ whole genome shotgun (WGS) entry which is preliminary data.</text>
</comment>
<dbReference type="AlphaFoldDB" id="A0A4V2MXC1"/>
<dbReference type="EMBL" id="RWJN01000039">
    <property type="protein sequence ID" value="TCD69557.1"/>
    <property type="molecule type" value="Genomic_DNA"/>
</dbReference>
<organism evidence="2 3">
    <name type="scientific">Steccherinum ochraceum</name>
    <dbReference type="NCBI Taxonomy" id="92696"/>
    <lineage>
        <taxon>Eukaryota</taxon>
        <taxon>Fungi</taxon>
        <taxon>Dikarya</taxon>
        <taxon>Basidiomycota</taxon>
        <taxon>Agaricomycotina</taxon>
        <taxon>Agaricomycetes</taxon>
        <taxon>Polyporales</taxon>
        <taxon>Steccherinaceae</taxon>
        <taxon>Steccherinum</taxon>
    </lineage>
</organism>
<keyword evidence="3" id="KW-1185">Reference proteome</keyword>
<dbReference type="OrthoDB" id="3038990at2759"/>
<dbReference type="STRING" id="92696.A0A4V2MXC1"/>
<evidence type="ECO:0008006" key="4">
    <source>
        <dbReference type="Google" id="ProtNLM"/>
    </source>
</evidence>
<evidence type="ECO:0000313" key="2">
    <source>
        <dbReference type="EMBL" id="TCD69557.1"/>
    </source>
</evidence>
<feature type="transmembrane region" description="Helical" evidence="1">
    <location>
        <begin position="54"/>
        <end position="74"/>
    </location>
</feature>
<evidence type="ECO:0000313" key="3">
    <source>
        <dbReference type="Proteomes" id="UP000292702"/>
    </source>
</evidence>
<evidence type="ECO:0000256" key="1">
    <source>
        <dbReference type="SAM" id="Phobius"/>
    </source>
</evidence>
<protein>
    <recommendedName>
        <fullName evidence="4">G-protein coupled receptors family 1 profile domain-containing protein</fullName>
    </recommendedName>
</protein>
<name>A0A4V2MXC1_9APHY</name>
<feature type="transmembrane region" description="Helical" evidence="1">
    <location>
        <begin position="80"/>
        <end position="101"/>
    </location>
</feature>
<sequence length="338" mass="36541">MASLSTDAQDLQNTRYILLVTAAVWLWDSVVSLGEDRRTYTFSKLQGPDIGQMLSRLFAACLIATSVAFFMASTHDCATIARAIGWISAITLPLHAVPFFFCARAVYLNRGLIVIFFGVLWVGVLAGNIASPFYIHGHQVGSTSTCRVELDAPYATGIVSVAGHNVLVFLAVASNLATYTQASTWSGRFKAYFRRRGISELSERLMKSGTSYIFPIVIFNIAAATVNLICSIPASYKLAFVVVNAAFQSLMTTRIHRLIKAGVISDHPNTTDSNAASSFLPTIVDFRSTNTNHGLPISVTDTSQSHVFTLPPSVARGSVESVSVEHEEVKPREPGGGV</sequence>
<reference evidence="2 3" key="1">
    <citation type="submission" date="2018-11" db="EMBL/GenBank/DDBJ databases">
        <title>Genome assembly of Steccherinum ochraceum LE-BIN_3174, the white-rot fungus of the Steccherinaceae family (The Residual Polyporoid clade, Polyporales, Basidiomycota).</title>
        <authorList>
            <person name="Fedorova T.V."/>
            <person name="Glazunova O.A."/>
            <person name="Landesman E.O."/>
            <person name="Moiseenko K.V."/>
            <person name="Psurtseva N.V."/>
            <person name="Savinova O.S."/>
            <person name="Shakhova N.V."/>
            <person name="Tyazhelova T.V."/>
            <person name="Vasina D.V."/>
        </authorList>
    </citation>
    <scope>NUCLEOTIDE SEQUENCE [LARGE SCALE GENOMIC DNA]</scope>
    <source>
        <strain evidence="2 3">LE-BIN_3174</strain>
    </source>
</reference>
<accession>A0A4V2MXC1</accession>
<feature type="transmembrane region" description="Helical" evidence="1">
    <location>
        <begin position="212"/>
        <end position="236"/>
    </location>
</feature>
<feature type="transmembrane region" description="Helical" evidence="1">
    <location>
        <begin position="155"/>
        <end position="178"/>
    </location>
</feature>
<gene>
    <name evidence="2" type="ORF">EIP91_007181</name>
</gene>
<feature type="transmembrane region" description="Helical" evidence="1">
    <location>
        <begin position="113"/>
        <end position="135"/>
    </location>
</feature>
<keyword evidence="1" id="KW-1133">Transmembrane helix</keyword>
<keyword evidence="1" id="KW-0472">Membrane</keyword>